<proteinExistence type="predicted"/>
<dbReference type="RefSeq" id="WP_190422832.1">
    <property type="nucleotide sequence ID" value="NZ_JAMPKK010000043.1"/>
</dbReference>
<accession>A0ABV0JSK2</accession>
<dbReference type="Proteomes" id="UP001442494">
    <property type="component" value="Unassembled WGS sequence"/>
</dbReference>
<dbReference type="EMBL" id="JAMPKK010000043">
    <property type="protein sequence ID" value="MEP0866440.1"/>
    <property type="molecule type" value="Genomic_DNA"/>
</dbReference>
<protein>
    <submittedName>
        <fullName evidence="1">Uncharacterized protein</fullName>
    </submittedName>
</protein>
<evidence type="ECO:0000313" key="2">
    <source>
        <dbReference type="Proteomes" id="UP001442494"/>
    </source>
</evidence>
<gene>
    <name evidence="1" type="ORF">NDI37_18440</name>
</gene>
<reference evidence="1 2" key="1">
    <citation type="submission" date="2022-04" db="EMBL/GenBank/DDBJ databases">
        <title>Positive selection, recombination, and allopatry shape intraspecific diversity of widespread and dominant cyanobacteria.</title>
        <authorList>
            <person name="Wei J."/>
            <person name="Shu W."/>
            <person name="Hu C."/>
        </authorList>
    </citation>
    <scope>NUCLEOTIDE SEQUENCE [LARGE SCALE GENOMIC DNA]</scope>
    <source>
        <strain evidence="1 2">GB2-A5</strain>
    </source>
</reference>
<comment type="caution">
    <text evidence="1">The sequence shown here is derived from an EMBL/GenBank/DDBJ whole genome shotgun (WGS) entry which is preliminary data.</text>
</comment>
<sequence>MDIDQGIKLEKKVMIEKSLLEIYRFIEELEQQAKANQQRFKEAIQAAEILTTESQSSGLK</sequence>
<organism evidence="1 2">
    <name type="scientific">Funiculus sociatus GB2-A5</name>
    <dbReference type="NCBI Taxonomy" id="2933946"/>
    <lineage>
        <taxon>Bacteria</taxon>
        <taxon>Bacillati</taxon>
        <taxon>Cyanobacteriota</taxon>
        <taxon>Cyanophyceae</taxon>
        <taxon>Coleofasciculales</taxon>
        <taxon>Coleofasciculaceae</taxon>
        <taxon>Funiculus</taxon>
    </lineage>
</organism>
<name>A0ABV0JSK2_9CYAN</name>
<keyword evidence="2" id="KW-1185">Reference proteome</keyword>
<evidence type="ECO:0000313" key="1">
    <source>
        <dbReference type="EMBL" id="MEP0866440.1"/>
    </source>
</evidence>